<sequence>MTPTKKLKRILIMLTATLIFSCSMADLSSHSAQGTYRQQATYEHLMGNASQTFSTQAFAQKNSLQPGNRFSGSLRISGSPVFSQNYGKTDDLPIDYAIWPPFDYEFIQDGNRLIPTDRGHGFVGSGAWSVSAGVGAVWDEADDNGYSRAAFPYTIKQNNANCEHNGLATFLFKNDGSISKVHVQNVAETCIFYGFEFYGNLNATYTPHAISNAATVIRDRNIEESHWLPAKPLADLTIEFPRVDLRNYGYAIDADDMNGYGILVKGTSYTEGCTTRYGTHPYCKDKTIGVYSFTKSMYAFMIVAALEHRYPGFKQELIKDLVPECANDSRWDGVTVEHALDMATGNYASANYGADEDSTAIVTGFFNPTTRRARAEFACTGWPKKVAPGTYHVYHTTDTELVGCAAAAFANMKLGSGAEAFDDVIVPIFDAIGLSHYARGIQRTSDTQDAWGGYGLSVTLNDVLRFAKYLRDDAINGKLLDPAMVKEVLSGSQHGLYAQLTHFHYDNGFWRFHAGAASAIRACGDLTQIPVMSGYGGHTTIILPDVIIAQLTDGGGVGFLNTINDVFNNISDACPAN</sequence>
<dbReference type="Pfam" id="PF00144">
    <property type="entry name" value="Beta-lactamase"/>
    <property type="match status" value="1"/>
</dbReference>
<accession>A0A5R9IJD0</accession>
<keyword evidence="4" id="KW-1185">Reference proteome</keyword>
<protein>
    <submittedName>
        <fullName evidence="3">Beta-lactamase family protein</fullName>
    </submittedName>
</protein>
<gene>
    <name evidence="3" type="ORF">FE810_10845</name>
</gene>
<dbReference type="EMBL" id="VCBC01000010">
    <property type="protein sequence ID" value="TLU64583.1"/>
    <property type="molecule type" value="Genomic_DNA"/>
</dbReference>
<evidence type="ECO:0000259" key="2">
    <source>
        <dbReference type="Pfam" id="PF00144"/>
    </source>
</evidence>
<dbReference type="PROSITE" id="PS51257">
    <property type="entry name" value="PROKAR_LIPOPROTEIN"/>
    <property type="match status" value="1"/>
</dbReference>
<comment type="caution">
    <text evidence="3">The sequence shown here is derived from an EMBL/GenBank/DDBJ whole genome shotgun (WGS) entry which is preliminary data.</text>
</comment>
<feature type="chain" id="PRO_5024342135" evidence="1">
    <location>
        <begin position="26"/>
        <end position="577"/>
    </location>
</feature>
<dbReference type="RefSeq" id="WP_138320081.1">
    <property type="nucleotide sequence ID" value="NZ_VCBC01000010.1"/>
</dbReference>
<dbReference type="AlphaFoldDB" id="A0A5R9IJD0"/>
<dbReference type="OrthoDB" id="9814204at2"/>
<dbReference type="SUPFAM" id="SSF56601">
    <property type="entry name" value="beta-lactamase/transpeptidase-like"/>
    <property type="match status" value="1"/>
</dbReference>
<dbReference type="InterPro" id="IPR050789">
    <property type="entry name" value="Diverse_Enzym_Activities"/>
</dbReference>
<dbReference type="Proteomes" id="UP000307790">
    <property type="component" value="Unassembled WGS sequence"/>
</dbReference>
<name>A0A5R9IJD0_9GAMM</name>
<feature type="signal peptide" evidence="1">
    <location>
        <begin position="1"/>
        <end position="25"/>
    </location>
</feature>
<evidence type="ECO:0000313" key="3">
    <source>
        <dbReference type="EMBL" id="TLU64583.1"/>
    </source>
</evidence>
<organism evidence="3 4">
    <name type="scientific">Thalassotalea litorea</name>
    <dbReference type="NCBI Taxonomy" id="2020715"/>
    <lineage>
        <taxon>Bacteria</taxon>
        <taxon>Pseudomonadati</taxon>
        <taxon>Pseudomonadota</taxon>
        <taxon>Gammaproteobacteria</taxon>
        <taxon>Alteromonadales</taxon>
        <taxon>Colwelliaceae</taxon>
        <taxon>Thalassotalea</taxon>
    </lineage>
</organism>
<dbReference type="PANTHER" id="PTHR43283:SF7">
    <property type="entry name" value="BETA-LACTAMASE-RELATED DOMAIN-CONTAINING PROTEIN"/>
    <property type="match status" value="1"/>
</dbReference>
<dbReference type="Gene3D" id="3.40.710.10">
    <property type="entry name" value="DD-peptidase/beta-lactamase superfamily"/>
    <property type="match status" value="1"/>
</dbReference>
<dbReference type="PANTHER" id="PTHR43283">
    <property type="entry name" value="BETA-LACTAMASE-RELATED"/>
    <property type="match status" value="1"/>
</dbReference>
<evidence type="ECO:0000256" key="1">
    <source>
        <dbReference type="SAM" id="SignalP"/>
    </source>
</evidence>
<evidence type="ECO:0000313" key="4">
    <source>
        <dbReference type="Proteomes" id="UP000307790"/>
    </source>
</evidence>
<keyword evidence="1" id="KW-0732">Signal</keyword>
<proteinExistence type="predicted"/>
<feature type="domain" description="Beta-lactamase-related" evidence="2">
    <location>
        <begin position="279"/>
        <end position="492"/>
    </location>
</feature>
<reference evidence="3 4" key="1">
    <citation type="submission" date="2019-05" db="EMBL/GenBank/DDBJ databases">
        <title>Genome sequences of Thalassotalea litorea 1K03283.</title>
        <authorList>
            <person name="Zhang D."/>
        </authorList>
    </citation>
    <scope>NUCLEOTIDE SEQUENCE [LARGE SCALE GENOMIC DNA]</scope>
    <source>
        <strain evidence="3 4">MCCC 1K03283</strain>
    </source>
</reference>
<dbReference type="InterPro" id="IPR001466">
    <property type="entry name" value="Beta-lactam-related"/>
</dbReference>
<dbReference type="InterPro" id="IPR012338">
    <property type="entry name" value="Beta-lactam/transpept-like"/>
</dbReference>